<feature type="region of interest" description="Disordered" evidence="1">
    <location>
        <begin position="50"/>
        <end position="70"/>
    </location>
</feature>
<accession>A0A0X3P3G4</accession>
<feature type="domain" description="Dipeptidylpeptidase IV N-terminal" evidence="3">
    <location>
        <begin position="254"/>
        <end position="576"/>
    </location>
</feature>
<name>A0A0X3P3G4_SCHSO</name>
<proteinExistence type="predicted"/>
<dbReference type="Pfam" id="PF00326">
    <property type="entry name" value="Peptidase_S9"/>
    <property type="match status" value="1"/>
</dbReference>
<sequence length="970" mass="106522">MESVTASNPLVKGIESSEPQAFSTYFNVVHRATSAYPNPGLPSFLHIRSQPSQSTVSGDAPSLTDDIQPTLPQPTPACRLYYAGTNKDGIPSREASLLYADICPSLLPPNDAELNSKPLLFQAPELNPRETSLAASLLRERMRMEYSGISDLKVDVDTGCVLVLMGGQLLHFFDNQWGINSLSPTQSANNDESPLNGVTRPTLIPVPSPLQPAICPMNPYLVAMVSDIDLILASVPPPQPATGVDASATPPTIINLTNLPANAALSAGSPAYVIQEEFDRYVGFWWRPHSETTSTGSNVYWLLYEETDESMVDISYLPRSASWGAELEPHRYPKAGKANATSTLKLVRFEMSQINEIVEVRTLNLPWPLFKLLPDFEYIVRVGWTKDGSYAWVQLANRVQSRFLLLLIPPEDFVNQTSLVDSADITWHPLIQLLEEVDAQFWIESNDCLTFLTPSAPPHATPVGAATEGCEFIAVSRRSGFSHLYHYRCEWPSAVGLNSSSRPLSAEPPSDPIIEAKIKRVDQLTFGEWEVLPNHIFLDEANNLILFEGLREHPLWPNVYAVGYGKALGSTAFRLSTDLPAQQLASEGLSPDCGILAHSIIAFDAKSGLLVLASSNHTHMPGFAVYQLHTQPSPTAMKDGQAQGTYLPNISQIAWLKNHRLLSHVLPRFLQPLAPPRVLTCRFMTLDETMTATKLVTATSSLTLYGLLFTPNTRPPPPTGFPTVHLVYGGPGVQLVRGSCIRSLFIRAQILCHYGYAVLLCDCRGSANRGAAFAGHIKLKLGVPELDDHIQFLKEAARKTGLIDLQRVAIHGSSYGGYMSLMAAARYGDTYRAAIAGSPVVDWAHYDTAYTERYLGLPSEHPEAYTIGSVLSYLQGFPDDAPYLMISHGGQDENVHFSHTSSLLQRLDSLGKPYEFFYYPASRHGIREDDHLTACILSFLDRTIRSPPVPREPSVSVSAPMTASEVSTSN</sequence>
<dbReference type="Gene3D" id="2.140.10.30">
    <property type="entry name" value="Dipeptidylpeptidase IV, N-terminal domain"/>
    <property type="match status" value="1"/>
</dbReference>
<organism evidence="4">
    <name type="scientific">Schistocephalus solidus</name>
    <name type="common">Tapeworm</name>
    <dbReference type="NCBI Taxonomy" id="70667"/>
    <lineage>
        <taxon>Eukaryota</taxon>
        <taxon>Metazoa</taxon>
        <taxon>Spiralia</taxon>
        <taxon>Lophotrochozoa</taxon>
        <taxon>Platyhelminthes</taxon>
        <taxon>Cestoda</taxon>
        <taxon>Eucestoda</taxon>
        <taxon>Diphyllobothriidea</taxon>
        <taxon>Diphyllobothriidae</taxon>
        <taxon>Schistocephalus</taxon>
    </lineage>
</organism>
<dbReference type="GO" id="GO:0008236">
    <property type="term" value="F:serine-type peptidase activity"/>
    <property type="evidence" value="ECO:0007669"/>
    <property type="project" value="InterPro"/>
</dbReference>
<evidence type="ECO:0000259" key="2">
    <source>
        <dbReference type="Pfam" id="PF00326"/>
    </source>
</evidence>
<dbReference type="SUPFAM" id="SSF53474">
    <property type="entry name" value="alpha/beta-Hydrolases"/>
    <property type="match status" value="1"/>
</dbReference>
<dbReference type="AlphaFoldDB" id="A0A0X3P3G4"/>
<evidence type="ECO:0000313" key="4">
    <source>
        <dbReference type="EMBL" id="JAP44347.1"/>
    </source>
</evidence>
<dbReference type="Gene3D" id="3.40.50.1820">
    <property type="entry name" value="alpha/beta hydrolase"/>
    <property type="match status" value="1"/>
</dbReference>
<dbReference type="SUPFAM" id="SSF82171">
    <property type="entry name" value="DPP6 N-terminal domain-like"/>
    <property type="match status" value="1"/>
</dbReference>
<dbReference type="GO" id="GO:0008239">
    <property type="term" value="F:dipeptidyl-peptidase activity"/>
    <property type="evidence" value="ECO:0007669"/>
    <property type="project" value="TreeGrafter"/>
</dbReference>
<dbReference type="PANTHER" id="PTHR11731:SF193">
    <property type="entry name" value="DIPEPTIDYL PEPTIDASE 9"/>
    <property type="match status" value="1"/>
</dbReference>
<evidence type="ECO:0000256" key="1">
    <source>
        <dbReference type="SAM" id="MobiDB-lite"/>
    </source>
</evidence>
<dbReference type="GO" id="GO:0006508">
    <property type="term" value="P:proteolysis"/>
    <property type="evidence" value="ECO:0007669"/>
    <property type="project" value="InterPro"/>
</dbReference>
<gene>
    <name evidence="4" type="ORF">TR153337</name>
</gene>
<dbReference type="EMBL" id="GEEE01018878">
    <property type="protein sequence ID" value="JAP44347.1"/>
    <property type="molecule type" value="Transcribed_RNA"/>
</dbReference>
<protein>
    <recommendedName>
        <fullName evidence="5">Dipeptidyl peptidase 9</fullName>
    </recommendedName>
</protein>
<dbReference type="PANTHER" id="PTHR11731">
    <property type="entry name" value="PROTEASE FAMILY S9B,C DIPEPTIDYL-PEPTIDASE IV-RELATED"/>
    <property type="match status" value="1"/>
</dbReference>
<dbReference type="InterPro" id="IPR002469">
    <property type="entry name" value="Peptidase_S9B_N"/>
</dbReference>
<evidence type="ECO:0000259" key="3">
    <source>
        <dbReference type="Pfam" id="PF00930"/>
    </source>
</evidence>
<feature type="domain" description="Peptidase S9 prolyl oligopeptidase catalytic" evidence="2">
    <location>
        <begin position="746"/>
        <end position="944"/>
    </location>
</feature>
<dbReference type="Pfam" id="PF00930">
    <property type="entry name" value="DPPIV_N"/>
    <property type="match status" value="1"/>
</dbReference>
<dbReference type="InterPro" id="IPR029058">
    <property type="entry name" value="AB_hydrolase_fold"/>
</dbReference>
<reference evidence="4" key="1">
    <citation type="submission" date="2016-01" db="EMBL/GenBank/DDBJ databases">
        <title>Reference transcriptome for the parasite Schistocephalus solidus: insights into the molecular evolution of parasitism.</title>
        <authorList>
            <person name="Hebert F.O."/>
            <person name="Grambauer S."/>
            <person name="Barber I."/>
            <person name="Landry C.R."/>
            <person name="Aubin-Horth N."/>
        </authorList>
    </citation>
    <scope>NUCLEOTIDE SEQUENCE</scope>
</reference>
<feature type="region of interest" description="Disordered" evidence="1">
    <location>
        <begin position="949"/>
        <end position="970"/>
    </location>
</feature>
<dbReference type="InterPro" id="IPR001375">
    <property type="entry name" value="Peptidase_S9_cat"/>
</dbReference>
<evidence type="ECO:0008006" key="5">
    <source>
        <dbReference type="Google" id="ProtNLM"/>
    </source>
</evidence>
<dbReference type="InterPro" id="IPR050278">
    <property type="entry name" value="Serine_Prot_S9B/DPPIV"/>
</dbReference>
<feature type="compositionally biased region" description="Polar residues" evidence="1">
    <location>
        <begin position="959"/>
        <end position="970"/>
    </location>
</feature>